<protein>
    <submittedName>
        <fullName evidence="1">GUANINE NUCLEOTIDE EXCHANGE FACTOR MSS4 exchange factor, Rab GTPase.65A</fullName>
    </submittedName>
</protein>
<evidence type="ECO:0000313" key="1">
    <source>
        <dbReference type="EMBL" id="DAD82191.1"/>
    </source>
</evidence>
<sequence>MPKKSRSFLAVSVLVLYFHKVYCKICSCRIY</sequence>
<name>A0A8S5MJF6_9CAUD</name>
<dbReference type="EMBL" id="BK014913">
    <property type="protein sequence ID" value="DAD82191.1"/>
    <property type="molecule type" value="Genomic_DNA"/>
</dbReference>
<organism evidence="1">
    <name type="scientific">Siphoviridae sp. ctwQg18</name>
    <dbReference type="NCBI Taxonomy" id="2826516"/>
    <lineage>
        <taxon>Viruses</taxon>
        <taxon>Duplodnaviria</taxon>
        <taxon>Heunggongvirae</taxon>
        <taxon>Uroviricota</taxon>
        <taxon>Caudoviricetes</taxon>
    </lineage>
</organism>
<proteinExistence type="predicted"/>
<accession>A0A8S5MJF6</accession>
<dbReference type="EMBL" id="BK014913">
    <property type="protein sequence ID" value="DAD82194.1"/>
    <property type="molecule type" value="Genomic_DNA"/>
</dbReference>
<reference evidence="1" key="1">
    <citation type="journal article" date="2021" name="Proc. Natl. Acad. Sci. U.S.A.">
        <title>A Catalog of Tens of Thousands of Viruses from Human Metagenomes Reveals Hidden Associations with Chronic Diseases.</title>
        <authorList>
            <person name="Tisza M.J."/>
            <person name="Buck C.B."/>
        </authorList>
    </citation>
    <scope>NUCLEOTIDE SEQUENCE</scope>
    <source>
        <strain evidence="1">CtwQg18</strain>
    </source>
</reference>